<accession>B8BQK1</accession>
<dbReference type="HOGENOM" id="CLU_034311_0_2_1"/>
<dbReference type="SUPFAM" id="SSF51971">
    <property type="entry name" value="Nucleotide-binding domain"/>
    <property type="match status" value="1"/>
</dbReference>
<dbReference type="GO" id="GO:0003884">
    <property type="term" value="F:D-amino-acid oxidase activity"/>
    <property type="evidence" value="ECO:0000318"/>
    <property type="project" value="GO_Central"/>
</dbReference>
<dbReference type="GO" id="GO:0071949">
    <property type="term" value="F:FAD binding"/>
    <property type="evidence" value="ECO:0007669"/>
    <property type="project" value="InterPro"/>
</dbReference>
<keyword evidence="3" id="KW-0285">Flavoprotein</keyword>
<proteinExistence type="inferred from homology"/>
<keyword evidence="8" id="KW-1185">Reference proteome</keyword>
<dbReference type="PANTHER" id="PTHR11530">
    <property type="entry name" value="D-AMINO ACID OXIDASE"/>
    <property type="match status" value="1"/>
</dbReference>
<evidence type="ECO:0000256" key="4">
    <source>
        <dbReference type="ARBA" id="ARBA00022827"/>
    </source>
</evidence>
<dbReference type="PANTHER" id="PTHR11530:SF11">
    <property type="entry name" value="D-ASPARTATE OXIDASE"/>
    <property type="match status" value="1"/>
</dbReference>
<dbReference type="AlphaFoldDB" id="B8BQK1"/>
<keyword evidence="4" id="KW-0274">FAD</keyword>
<dbReference type="InParanoid" id="B8BQK1"/>
<dbReference type="GeneID" id="7451533"/>
<reference evidence="7 8" key="2">
    <citation type="journal article" date="2008" name="Nature">
        <title>The Phaeodactylum genome reveals the evolutionary history of diatom genomes.</title>
        <authorList>
            <person name="Bowler C."/>
            <person name="Allen A.E."/>
            <person name="Badger J.H."/>
            <person name="Grimwood J."/>
            <person name="Jabbari K."/>
            <person name="Kuo A."/>
            <person name="Maheswari U."/>
            <person name="Martens C."/>
            <person name="Maumus F."/>
            <person name="Otillar R.P."/>
            <person name="Rayko E."/>
            <person name="Salamov A."/>
            <person name="Vandepoele K."/>
            <person name="Beszteri B."/>
            <person name="Gruber A."/>
            <person name="Heijde M."/>
            <person name="Katinka M."/>
            <person name="Mock T."/>
            <person name="Valentin K."/>
            <person name="Verret F."/>
            <person name="Berges J.A."/>
            <person name="Brownlee C."/>
            <person name="Cadoret J.P."/>
            <person name="Chiovitti A."/>
            <person name="Choi C.J."/>
            <person name="Coesel S."/>
            <person name="De Martino A."/>
            <person name="Detter J.C."/>
            <person name="Durkin C."/>
            <person name="Falciatore A."/>
            <person name="Fournet J."/>
            <person name="Haruta M."/>
            <person name="Huysman M.J."/>
            <person name="Jenkins B.D."/>
            <person name="Jiroutova K."/>
            <person name="Jorgensen R.E."/>
            <person name="Joubert Y."/>
            <person name="Kaplan A."/>
            <person name="Kroger N."/>
            <person name="Kroth P.G."/>
            <person name="La Roche J."/>
            <person name="Lindquist E."/>
            <person name="Lommer M."/>
            <person name="Martin-Jezequel V."/>
            <person name="Lopez P.J."/>
            <person name="Lucas S."/>
            <person name="Mangogna M."/>
            <person name="McGinnis K."/>
            <person name="Medlin L.K."/>
            <person name="Montsant A."/>
            <person name="Oudot-Le Secq M.P."/>
            <person name="Napoli C."/>
            <person name="Obornik M."/>
            <person name="Parker M.S."/>
            <person name="Petit J.L."/>
            <person name="Porcel B.M."/>
            <person name="Poulsen N."/>
            <person name="Robison M."/>
            <person name="Rychlewski L."/>
            <person name="Rynearson T.A."/>
            <person name="Schmutz J."/>
            <person name="Shapiro H."/>
            <person name="Siaut M."/>
            <person name="Stanley M."/>
            <person name="Sussman M.R."/>
            <person name="Taylor A.R."/>
            <person name="Vardi A."/>
            <person name="von Dassow P."/>
            <person name="Vyverman W."/>
            <person name="Willis A."/>
            <person name="Wyrwicz L.S."/>
            <person name="Rokhsar D.S."/>
            <person name="Weissenbach J."/>
            <person name="Armbrust E.V."/>
            <person name="Green B.R."/>
            <person name="Van de Peer Y."/>
            <person name="Grigoriev I.V."/>
        </authorList>
    </citation>
    <scope>NUCLEOTIDE SEQUENCE [LARGE SCALE GENOMIC DNA]</scope>
    <source>
        <strain evidence="7 8">CCMP1335</strain>
    </source>
</reference>
<dbReference type="Gene3D" id="3.30.9.10">
    <property type="entry name" value="D-Amino Acid Oxidase, subunit A, domain 2"/>
    <property type="match status" value="1"/>
</dbReference>
<reference evidence="7 8" key="1">
    <citation type="journal article" date="2004" name="Science">
        <title>The genome of the diatom Thalassiosira pseudonana: ecology, evolution, and metabolism.</title>
        <authorList>
            <person name="Armbrust E.V."/>
            <person name="Berges J.A."/>
            <person name="Bowler C."/>
            <person name="Green B.R."/>
            <person name="Martinez D."/>
            <person name="Putnam N.H."/>
            <person name="Zhou S."/>
            <person name="Allen A.E."/>
            <person name="Apt K.E."/>
            <person name="Bechner M."/>
            <person name="Brzezinski M.A."/>
            <person name="Chaal B.K."/>
            <person name="Chiovitti A."/>
            <person name="Davis A.K."/>
            <person name="Demarest M.S."/>
            <person name="Detter J.C."/>
            <person name="Glavina T."/>
            <person name="Goodstein D."/>
            <person name="Hadi M.Z."/>
            <person name="Hellsten U."/>
            <person name="Hildebrand M."/>
            <person name="Jenkins B.D."/>
            <person name="Jurka J."/>
            <person name="Kapitonov V.V."/>
            <person name="Kroger N."/>
            <person name="Lau W.W."/>
            <person name="Lane T.W."/>
            <person name="Larimer F.W."/>
            <person name="Lippmeier J.C."/>
            <person name="Lucas S."/>
            <person name="Medina M."/>
            <person name="Montsant A."/>
            <person name="Obornik M."/>
            <person name="Parker M.S."/>
            <person name="Palenik B."/>
            <person name="Pazour G.J."/>
            <person name="Richardson P.M."/>
            <person name="Rynearson T.A."/>
            <person name="Saito M.A."/>
            <person name="Schwartz D.C."/>
            <person name="Thamatrakoln K."/>
            <person name="Valentin K."/>
            <person name="Vardi A."/>
            <person name="Wilkerson F.P."/>
            <person name="Rokhsar D.S."/>
        </authorList>
    </citation>
    <scope>NUCLEOTIDE SEQUENCE [LARGE SCALE GENOMIC DNA]</scope>
    <source>
        <strain evidence="7 8">CCMP1335</strain>
    </source>
</reference>
<comment type="similarity">
    <text evidence="2">Belongs to the DAMOX/DASOX family.</text>
</comment>
<dbReference type="OMA" id="DLWELQP"/>
<evidence type="ECO:0000259" key="6">
    <source>
        <dbReference type="Pfam" id="PF01266"/>
    </source>
</evidence>
<protein>
    <recommendedName>
        <fullName evidence="6">FAD dependent oxidoreductase domain-containing protein</fullName>
    </recommendedName>
</protein>
<evidence type="ECO:0000313" key="8">
    <source>
        <dbReference type="Proteomes" id="UP000001449"/>
    </source>
</evidence>
<organism evidence="7 8">
    <name type="scientific">Thalassiosira pseudonana</name>
    <name type="common">Marine diatom</name>
    <name type="synonym">Cyclotella nana</name>
    <dbReference type="NCBI Taxonomy" id="35128"/>
    <lineage>
        <taxon>Eukaryota</taxon>
        <taxon>Sar</taxon>
        <taxon>Stramenopiles</taxon>
        <taxon>Ochrophyta</taxon>
        <taxon>Bacillariophyta</taxon>
        <taxon>Coscinodiscophyceae</taxon>
        <taxon>Thalassiosirophycidae</taxon>
        <taxon>Thalassiosirales</taxon>
        <taxon>Thalassiosiraceae</taxon>
        <taxon>Thalassiosira</taxon>
    </lineage>
</organism>
<dbReference type="SUPFAM" id="SSF54373">
    <property type="entry name" value="FAD-linked reductases, C-terminal domain"/>
    <property type="match status" value="1"/>
</dbReference>
<dbReference type="Gene3D" id="3.40.50.720">
    <property type="entry name" value="NAD(P)-binding Rossmann-like Domain"/>
    <property type="match status" value="1"/>
</dbReference>
<comment type="cofactor">
    <cofactor evidence="1">
        <name>FAD</name>
        <dbReference type="ChEBI" id="CHEBI:57692"/>
    </cofactor>
</comment>
<feature type="domain" description="FAD dependent oxidoreductase" evidence="6">
    <location>
        <begin position="4"/>
        <end position="367"/>
    </location>
</feature>
<dbReference type="EMBL" id="CM000638">
    <property type="protein sequence ID" value="EED95798.1"/>
    <property type="molecule type" value="Genomic_DNA"/>
</dbReference>
<dbReference type="InterPro" id="IPR006076">
    <property type="entry name" value="FAD-dep_OxRdtase"/>
</dbReference>
<dbReference type="RefSeq" id="XP_002286157.1">
    <property type="nucleotide sequence ID" value="XM_002286121.1"/>
</dbReference>
<evidence type="ECO:0000256" key="5">
    <source>
        <dbReference type="ARBA" id="ARBA00023002"/>
    </source>
</evidence>
<dbReference type="KEGG" id="tps:THAPSDRAFT_1310"/>
<dbReference type="eggNOG" id="KOG3923">
    <property type="taxonomic scope" value="Eukaryota"/>
</dbReference>
<sequence>MASKVLVVGSGVIGLRTALELIRRKTRVCLVSPQHPLHSSTCSVGAGGLWMPFHCDDERTDGWAFETLEEIMNFANRNEEVGKSLVEVVPAISFKQKKSNVQIPAWALDTRSKALDFQHLTVDELYEQSRYQSFRLPKKKLIAEANYSDAWLFQAPIVDSPKMLQYMLDEVQESDCLDRVDIESGKYYATIHEMVEEAKRLGCDGMVNCTGLGSRSICNDETLVGARGVLLQYDRSSCVWSDDAEISGTKESVIMIEEAPFGTETEPCYTIPRGPLVVVGGTYLLGDEEKNLRPQERKKVLENARLVGIDTSKCSPSGEWVGFRPYRQTARLEVDTEFSGDVKVIHNFGYGGSGWTVYVGAAKGAASLLSQLDSHT</sequence>
<name>B8BQK1_THAPS</name>
<dbReference type="Proteomes" id="UP000001449">
    <property type="component" value="Chromosome 1"/>
</dbReference>
<keyword evidence="5" id="KW-0560">Oxidoreductase</keyword>
<evidence type="ECO:0000256" key="3">
    <source>
        <dbReference type="ARBA" id="ARBA00022630"/>
    </source>
</evidence>
<evidence type="ECO:0000313" key="7">
    <source>
        <dbReference type="EMBL" id="EED95798.1"/>
    </source>
</evidence>
<dbReference type="GO" id="GO:0005737">
    <property type="term" value="C:cytoplasm"/>
    <property type="evidence" value="ECO:0000318"/>
    <property type="project" value="GO_Central"/>
</dbReference>
<evidence type="ECO:0000256" key="1">
    <source>
        <dbReference type="ARBA" id="ARBA00001974"/>
    </source>
</evidence>
<dbReference type="InterPro" id="IPR023209">
    <property type="entry name" value="DAO"/>
</dbReference>
<dbReference type="Pfam" id="PF01266">
    <property type="entry name" value="DAO"/>
    <property type="match status" value="1"/>
</dbReference>
<gene>
    <name evidence="7" type="ORF">THAPSDRAFT_1310</name>
</gene>
<dbReference type="GO" id="GO:0019478">
    <property type="term" value="P:D-amino acid catabolic process"/>
    <property type="evidence" value="ECO:0000318"/>
    <property type="project" value="GO_Central"/>
</dbReference>
<evidence type="ECO:0000256" key="2">
    <source>
        <dbReference type="ARBA" id="ARBA00006730"/>
    </source>
</evidence>
<dbReference type="PaxDb" id="35128-Thaps1310"/>
<dbReference type="STRING" id="35128.B8BQK1"/>